<reference evidence="1 2" key="1">
    <citation type="submission" date="2018-06" db="EMBL/GenBank/DDBJ databases">
        <title>Complete Genomes of Monosporascus.</title>
        <authorList>
            <person name="Robinson A.J."/>
            <person name="Natvig D.O."/>
        </authorList>
    </citation>
    <scope>NUCLEOTIDE SEQUENCE [LARGE SCALE GENOMIC DNA]</scope>
    <source>
        <strain evidence="1 2">CBS 110550</strain>
    </source>
</reference>
<dbReference type="InterPro" id="IPR052400">
    <property type="entry name" value="Zn2-C6_fungal_TF"/>
</dbReference>
<dbReference type="PANTHER" id="PTHR47657">
    <property type="entry name" value="STEROL REGULATORY ELEMENT-BINDING PROTEIN ECM22"/>
    <property type="match status" value="1"/>
</dbReference>
<dbReference type="AlphaFoldDB" id="A0A4V1XCE7"/>
<protein>
    <recommendedName>
        <fullName evidence="3">Transcription factor domain-containing protein</fullName>
    </recommendedName>
</protein>
<dbReference type="STRING" id="155417.A0A4V1XCE7"/>
<gene>
    <name evidence="1" type="ORF">DL764_001268</name>
</gene>
<dbReference type="PANTHER" id="PTHR47657:SF7">
    <property type="entry name" value="STEROL REGULATORY ELEMENT-BINDING PROTEIN ECM22"/>
    <property type="match status" value="1"/>
</dbReference>
<organism evidence="1 2">
    <name type="scientific">Monosporascus ibericus</name>
    <dbReference type="NCBI Taxonomy" id="155417"/>
    <lineage>
        <taxon>Eukaryota</taxon>
        <taxon>Fungi</taxon>
        <taxon>Dikarya</taxon>
        <taxon>Ascomycota</taxon>
        <taxon>Pezizomycotina</taxon>
        <taxon>Sordariomycetes</taxon>
        <taxon>Xylariomycetidae</taxon>
        <taxon>Xylariales</taxon>
        <taxon>Xylariales incertae sedis</taxon>
        <taxon>Monosporascus</taxon>
    </lineage>
</organism>
<dbReference type="EMBL" id="QJNU01000035">
    <property type="protein sequence ID" value="RYP09489.1"/>
    <property type="molecule type" value="Genomic_DNA"/>
</dbReference>
<accession>A0A4V1XCE7</accession>
<dbReference type="Proteomes" id="UP000293360">
    <property type="component" value="Unassembled WGS sequence"/>
</dbReference>
<name>A0A4V1XCE7_9PEZI</name>
<sequence length="314" mass="35647">MVAARPFFSSPHPQSAPPPHDLNLADLELLHNFTTATYATLSENHILREFYRSTSVQLGLGCSYIMRVVLAVSGLHLAHYRPQKRDYYQALAITHHRIASRDAMGLMNEVTLETAHSLFLFSVFTIYFALASPRKEDRFLLVGESGFPDWMFLLQGTRTFIQVSGVPTEGPLTPVFSQGTERWQAREYAANENPVSLPGTPAVPSAAEQQLESLRDFISRREPDANLRLVYLKAITELNKTFSVFGHVSGSRTKPLDKTDLTDAFVWIFKGHWWMQGWPDHIIERCWSVLDEEHRPLIRWPIEEIGWIAPAAGT</sequence>
<evidence type="ECO:0008006" key="3">
    <source>
        <dbReference type="Google" id="ProtNLM"/>
    </source>
</evidence>
<evidence type="ECO:0000313" key="2">
    <source>
        <dbReference type="Proteomes" id="UP000293360"/>
    </source>
</evidence>
<proteinExistence type="predicted"/>
<dbReference type="OrthoDB" id="10265322at2759"/>
<dbReference type="GO" id="GO:0000981">
    <property type="term" value="F:DNA-binding transcription factor activity, RNA polymerase II-specific"/>
    <property type="evidence" value="ECO:0007669"/>
    <property type="project" value="TreeGrafter"/>
</dbReference>
<evidence type="ECO:0000313" key="1">
    <source>
        <dbReference type="EMBL" id="RYP09489.1"/>
    </source>
</evidence>
<comment type="caution">
    <text evidence="1">The sequence shown here is derived from an EMBL/GenBank/DDBJ whole genome shotgun (WGS) entry which is preliminary data.</text>
</comment>
<keyword evidence="2" id="KW-1185">Reference proteome</keyword>